<dbReference type="OrthoDB" id="9778719at2"/>
<dbReference type="GO" id="GO:0016811">
    <property type="term" value="F:hydrolase activity, acting on carbon-nitrogen (but not peptide) bonds, in linear amides"/>
    <property type="evidence" value="ECO:0007669"/>
    <property type="project" value="TreeGrafter"/>
</dbReference>
<sequence length="247" mass="27386">MKTDILAFGVHPDDVELGCSGTIIAAVAEGKKVAIVDLTQGELGTRGTIETRKTEAAAAAAIMGVAARENLQMADGFFQINEENIRKVIVSIRKYRPEIILCNALEDRHPDHGRSSKLVEEAAFLSGLRKIATTLDGVEQEAWRPKYVFHYIQDRYLKPDFVVDISAHMEQKIRAVQAYTTQFFSAQAAENEDTEPQTYISTPDFIHTVTGRALLLGKRIGVKYAEGYISKKMLGISSFDAFVQETT</sequence>
<accession>A0A4Q1DD52</accession>
<dbReference type="SUPFAM" id="SSF102588">
    <property type="entry name" value="LmbE-like"/>
    <property type="match status" value="1"/>
</dbReference>
<comment type="caution">
    <text evidence="1">The sequence shown here is derived from an EMBL/GenBank/DDBJ whole genome shotgun (WGS) entry which is preliminary data.</text>
</comment>
<evidence type="ECO:0000313" key="1">
    <source>
        <dbReference type="EMBL" id="RXK87417.1"/>
    </source>
</evidence>
<dbReference type="GO" id="GO:0071793">
    <property type="term" value="P:bacillithiol biosynthetic process"/>
    <property type="evidence" value="ECO:0007669"/>
    <property type="project" value="InterPro"/>
</dbReference>
<dbReference type="AlphaFoldDB" id="A0A4Q1DD52"/>
<dbReference type="Pfam" id="PF02585">
    <property type="entry name" value="PIG-L"/>
    <property type="match status" value="1"/>
</dbReference>
<dbReference type="Gene3D" id="3.40.50.10320">
    <property type="entry name" value="LmbE-like"/>
    <property type="match status" value="1"/>
</dbReference>
<dbReference type="Proteomes" id="UP000290545">
    <property type="component" value="Unassembled WGS sequence"/>
</dbReference>
<protein>
    <submittedName>
        <fullName evidence="1">Bacillithiol biosynthesis deacetylase BshB1</fullName>
    </submittedName>
</protein>
<dbReference type="GO" id="GO:0019213">
    <property type="term" value="F:deacetylase activity"/>
    <property type="evidence" value="ECO:0007669"/>
    <property type="project" value="InterPro"/>
</dbReference>
<dbReference type="PANTHER" id="PTHR12993:SF30">
    <property type="entry name" value="N-ACETYL-ALPHA-D-GLUCOSAMINYL L-MALATE DEACETYLASE 1"/>
    <property type="match status" value="1"/>
</dbReference>
<name>A0A4Q1DD52_9BACT</name>
<organism evidence="1 2">
    <name type="scientific">Filimonas effusa</name>
    <dbReference type="NCBI Taxonomy" id="2508721"/>
    <lineage>
        <taxon>Bacteria</taxon>
        <taxon>Pseudomonadati</taxon>
        <taxon>Bacteroidota</taxon>
        <taxon>Chitinophagia</taxon>
        <taxon>Chitinophagales</taxon>
        <taxon>Chitinophagaceae</taxon>
        <taxon>Filimonas</taxon>
    </lineage>
</organism>
<keyword evidence="2" id="KW-1185">Reference proteome</keyword>
<dbReference type="InterPro" id="IPR023842">
    <property type="entry name" value="Bacillithiol_biosynth_BshB1"/>
</dbReference>
<evidence type="ECO:0000313" key="2">
    <source>
        <dbReference type="Proteomes" id="UP000290545"/>
    </source>
</evidence>
<dbReference type="PANTHER" id="PTHR12993">
    <property type="entry name" value="N-ACETYLGLUCOSAMINYL-PHOSPHATIDYLINOSITOL DE-N-ACETYLASE-RELATED"/>
    <property type="match status" value="1"/>
</dbReference>
<reference evidence="1 2" key="1">
    <citation type="submission" date="2019-01" db="EMBL/GenBank/DDBJ databases">
        <title>Filimonas sp. strain TTM-71.</title>
        <authorList>
            <person name="Chen W.-M."/>
        </authorList>
    </citation>
    <scope>NUCLEOTIDE SEQUENCE [LARGE SCALE GENOMIC DNA]</scope>
    <source>
        <strain evidence="1 2">TTM-71</strain>
    </source>
</reference>
<gene>
    <name evidence="1" type="primary">bshB1</name>
    <name evidence="1" type="ORF">ESB13_03100</name>
</gene>
<dbReference type="EMBL" id="SDHZ01000001">
    <property type="protein sequence ID" value="RXK87417.1"/>
    <property type="molecule type" value="Genomic_DNA"/>
</dbReference>
<dbReference type="InterPro" id="IPR024078">
    <property type="entry name" value="LmbE-like_dom_sf"/>
</dbReference>
<dbReference type="NCBIfam" id="TIGR04001">
    <property type="entry name" value="thiol_BshB1"/>
    <property type="match status" value="1"/>
</dbReference>
<dbReference type="InterPro" id="IPR003737">
    <property type="entry name" value="GlcNAc_PI_deacetylase-related"/>
</dbReference>
<proteinExistence type="predicted"/>